<protein>
    <submittedName>
        <fullName evidence="1">Uncharacterized protein</fullName>
    </submittedName>
</protein>
<proteinExistence type="predicted"/>
<evidence type="ECO:0000313" key="2">
    <source>
        <dbReference type="Proteomes" id="UP001595891"/>
    </source>
</evidence>
<reference evidence="2" key="1">
    <citation type="journal article" date="2019" name="Int. J. Syst. Evol. Microbiol.">
        <title>The Global Catalogue of Microorganisms (GCM) 10K type strain sequencing project: providing services to taxonomists for standard genome sequencing and annotation.</title>
        <authorList>
            <consortium name="The Broad Institute Genomics Platform"/>
            <consortium name="The Broad Institute Genome Sequencing Center for Infectious Disease"/>
            <person name="Wu L."/>
            <person name="Ma J."/>
        </authorList>
    </citation>
    <scope>NUCLEOTIDE SEQUENCE [LARGE SCALE GENOMIC DNA]</scope>
    <source>
        <strain evidence="2">CCUG 49560</strain>
    </source>
</reference>
<keyword evidence="2" id="KW-1185">Reference proteome</keyword>
<dbReference type="Proteomes" id="UP001595891">
    <property type="component" value="Unassembled WGS sequence"/>
</dbReference>
<gene>
    <name evidence="1" type="ORF">ACFO8L_31970</name>
</gene>
<accession>A0ABV9EQ80</accession>
<evidence type="ECO:0000313" key="1">
    <source>
        <dbReference type="EMBL" id="MFC4590752.1"/>
    </source>
</evidence>
<dbReference type="RefSeq" id="WP_262845213.1">
    <property type="nucleotide sequence ID" value="NZ_JANZYP010000037.1"/>
</dbReference>
<sequence length="42" mass="4659">MRGGTERYYSLVARTFRNDPGAETAPEFLALAEMSHSPGMIK</sequence>
<name>A0ABV9EQ80_9ACTN</name>
<dbReference type="EMBL" id="JBHSFN010000025">
    <property type="protein sequence ID" value="MFC4590752.1"/>
    <property type="molecule type" value="Genomic_DNA"/>
</dbReference>
<comment type="caution">
    <text evidence="1">The sequence shown here is derived from an EMBL/GenBank/DDBJ whole genome shotgun (WGS) entry which is preliminary data.</text>
</comment>
<organism evidence="1 2">
    <name type="scientific">Sphaerisporangium corydalis</name>
    <dbReference type="NCBI Taxonomy" id="1441875"/>
    <lineage>
        <taxon>Bacteria</taxon>
        <taxon>Bacillati</taxon>
        <taxon>Actinomycetota</taxon>
        <taxon>Actinomycetes</taxon>
        <taxon>Streptosporangiales</taxon>
        <taxon>Streptosporangiaceae</taxon>
        <taxon>Sphaerisporangium</taxon>
    </lineage>
</organism>